<dbReference type="EMBL" id="MU155154">
    <property type="protein sequence ID" value="KAF9483365.1"/>
    <property type="molecule type" value="Genomic_DNA"/>
</dbReference>
<keyword evidence="2" id="KW-1133">Transmembrane helix</keyword>
<gene>
    <name evidence="3" type="ORF">BDN70DRAFT_315821</name>
</gene>
<accession>A0A9P5ZAM8</accession>
<keyword evidence="2" id="KW-0812">Transmembrane</keyword>
<organism evidence="3 4">
    <name type="scientific">Pholiota conissans</name>
    <dbReference type="NCBI Taxonomy" id="109636"/>
    <lineage>
        <taxon>Eukaryota</taxon>
        <taxon>Fungi</taxon>
        <taxon>Dikarya</taxon>
        <taxon>Basidiomycota</taxon>
        <taxon>Agaricomycotina</taxon>
        <taxon>Agaricomycetes</taxon>
        <taxon>Agaricomycetidae</taxon>
        <taxon>Agaricales</taxon>
        <taxon>Agaricineae</taxon>
        <taxon>Strophariaceae</taxon>
        <taxon>Pholiota</taxon>
    </lineage>
</organism>
<reference evidence="3" key="1">
    <citation type="submission" date="2020-11" db="EMBL/GenBank/DDBJ databases">
        <authorList>
            <consortium name="DOE Joint Genome Institute"/>
            <person name="Ahrendt S."/>
            <person name="Riley R."/>
            <person name="Andreopoulos W."/>
            <person name="Labutti K."/>
            <person name="Pangilinan J."/>
            <person name="Ruiz-Duenas F.J."/>
            <person name="Barrasa J.M."/>
            <person name="Sanchez-Garcia M."/>
            <person name="Camarero S."/>
            <person name="Miyauchi S."/>
            <person name="Serrano A."/>
            <person name="Linde D."/>
            <person name="Babiker R."/>
            <person name="Drula E."/>
            <person name="Ayuso-Fernandez I."/>
            <person name="Pacheco R."/>
            <person name="Padilla G."/>
            <person name="Ferreira P."/>
            <person name="Barriuso J."/>
            <person name="Kellner H."/>
            <person name="Castanera R."/>
            <person name="Alfaro M."/>
            <person name="Ramirez L."/>
            <person name="Pisabarro A.G."/>
            <person name="Kuo A."/>
            <person name="Tritt A."/>
            <person name="Lipzen A."/>
            <person name="He G."/>
            <person name="Yan M."/>
            <person name="Ng V."/>
            <person name="Cullen D."/>
            <person name="Martin F."/>
            <person name="Rosso M.-N."/>
            <person name="Henrissat B."/>
            <person name="Hibbett D."/>
            <person name="Martinez A.T."/>
            <person name="Grigoriev I.V."/>
        </authorList>
    </citation>
    <scope>NUCLEOTIDE SEQUENCE</scope>
    <source>
        <strain evidence="3">CIRM-BRFM 674</strain>
    </source>
</reference>
<protein>
    <submittedName>
        <fullName evidence="3">Uncharacterized protein</fullName>
    </submittedName>
</protein>
<proteinExistence type="predicted"/>
<keyword evidence="2" id="KW-0472">Membrane</keyword>
<dbReference type="AlphaFoldDB" id="A0A9P5ZAM8"/>
<comment type="caution">
    <text evidence="3">The sequence shown here is derived from an EMBL/GenBank/DDBJ whole genome shotgun (WGS) entry which is preliminary data.</text>
</comment>
<evidence type="ECO:0000256" key="1">
    <source>
        <dbReference type="SAM" id="MobiDB-lite"/>
    </source>
</evidence>
<evidence type="ECO:0000313" key="4">
    <source>
        <dbReference type="Proteomes" id="UP000807469"/>
    </source>
</evidence>
<keyword evidence="4" id="KW-1185">Reference proteome</keyword>
<dbReference type="Proteomes" id="UP000807469">
    <property type="component" value="Unassembled WGS sequence"/>
</dbReference>
<evidence type="ECO:0000256" key="2">
    <source>
        <dbReference type="SAM" id="Phobius"/>
    </source>
</evidence>
<evidence type="ECO:0000313" key="3">
    <source>
        <dbReference type="EMBL" id="KAF9483365.1"/>
    </source>
</evidence>
<sequence>MSSVEQNSRPRHPTAPSQDSRLFCTSGLSSRSPAAPLVARQILSLKVNLERVSPNLYVFICSLLLLPLTSTFFFSHRRVFCRFSSNMHMFQPFHFF</sequence>
<name>A0A9P5ZAM8_9AGAR</name>
<feature type="region of interest" description="Disordered" evidence="1">
    <location>
        <begin position="1"/>
        <end position="33"/>
    </location>
</feature>
<feature type="transmembrane region" description="Helical" evidence="2">
    <location>
        <begin position="56"/>
        <end position="74"/>
    </location>
</feature>